<accession>A0A8J3B8J1</accession>
<keyword evidence="5" id="KW-1185">Reference proteome</keyword>
<evidence type="ECO:0000259" key="3">
    <source>
        <dbReference type="Pfam" id="PF03703"/>
    </source>
</evidence>
<evidence type="ECO:0000256" key="2">
    <source>
        <dbReference type="SAM" id="Phobius"/>
    </source>
</evidence>
<dbReference type="InterPro" id="IPR005182">
    <property type="entry name" value="YdbS-like_PH"/>
</dbReference>
<organism evidence="4 5">
    <name type="scientific">Pilimelia anulata</name>
    <dbReference type="NCBI Taxonomy" id="53371"/>
    <lineage>
        <taxon>Bacteria</taxon>
        <taxon>Bacillati</taxon>
        <taxon>Actinomycetota</taxon>
        <taxon>Actinomycetes</taxon>
        <taxon>Micromonosporales</taxon>
        <taxon>Micromonosporaceae</taxon>
        <taxon>Pilimelia</taxon>
    </lineage>
</organism>
<feature type="domain" description="YdbS-like PH" evidence="3">
    <location>
        <begin position="78"/>
        <end position="152"/>
    </location>
</feature>
<evidence type="ECO:0000313" key="4">
    <source>
        <dbReference type="EMBL" id="GGJ93142.1"/>
    </source>
</evidence>
<keyword evidence="2" id="KW-1133">Transmembrane helix</keyword>
<dbReference type="RefSeq" id="WP_189170136.1">
    <property type="nucleotide sequence ID" value="NZ_BMQB01000004.1"/>
</dbReference>
<keyword evidence="2" id="KW-0472">Membrane</keyword>
<name>A0A8J3B8J1_9ACTN</name>
<dbReference type="EMBL" id="BMQB01000004">
    <property type="protein sequence ID" value="GGJ93142.1"/>
    <property type="molecule type" value="Genomic_DNA"/>
</dbReference>
<evidence type="ECO:0000313" key="5">
    <source>
        <dbReference type="Proteomes" id="UP000649739"/>
    </source>
</evidence>
<feature type="region of interest" description="Disordered" evidence="1">
    <location>
        <begin position="168"/>
        <end position="191"/>
    </location>
</feature>
<evidence type="ECO:0000256" key="1">
    <source>
        <dbReference type="SAM" id="MobiDB-lite"/>
    </source>
</evidence>
<protein>
    <submittedName>
        <fullName evidence="4">Membrane protein</fullName>
    </submittedName>
</protein>
<reference evidence="4" key="2">
    <citation type="submission" date="2020-09" db="EMBL/GenBank/DDBJ databases">
        <authorList>
            <person name="Sun Q."/>
            <person name="Ohkuma M."/>
        </authorList>
    </citation>
    <scope>NUCLEOTIDE SEQUENCE</scope>
    <source>
        <strain evidence="4">JCM 3090</strain>
    </source>
</reference>
<feature type="transmembrane region" description="Helical" evidence="2">
    <location>
        <begin position="54"/>
        <end position="76"/>
    </location>
</feature>
<gene>
    <name evidence="4" type="ORF">GCM10010123_23740</name>
</gene>
<dbReference type="Proteomes" id="UP000649739">
    <property type="component" value="Unassembled WGS sequence"/>
</dbReference>
<dbReference type="AlphaFoldDB" id="A0A8J3B8J1"/>
<dbReference type="PANTHER" id="PTHR37938:SF1">
    <property type="entry name" value="BLL0215 PROTEIN"/>
    <property type="match status" value="1"/>
</dbReference>
<dbReference type="PANTHER" id="PTHR37938">
    <property type="entry name" value="BLL0215 PROTEIN"/>
    <property type="match status" value="1"/>
</dbReference>
<dbReference type="Pfam" id="PF03703">
    <property type="entry name" value="bPH_2"/>
    <property type="match status" value="1"/>
</dbReference>
<feature type="transmembrane region" description="Helical" evidence="2">
    <location>
        <begin position="29"/>
        <end position="48"/>
    </location>
</feature>
<comment type="caution">
    <text evidence="4">The sequence shown here is derived from an EMBL/GenBank/DDBJ whole genome shotgun (WGS) entry which is preliminary data.</text>
</comment>
<sequence>MPFPHDALAENEEVALHLHPHAKALIRPALVVVGSLVMLGVGLAYLPPGPSGTVSLYVLFGLVLVLIGCFAAVPYLRWRTTHYVFTTERVLVRTGVLRWDRRDIPLSRINDHATTQRFVERLLGCGTLSIESAGERGQMVLADLPRIERVQTALYELVEEDRLAHLAVPAAPDDDEPDGTPLPGRRFSRRG</sequence>
<reference evidence="4" key="1">
    <citation type="journal article" date="2014" name="Int. J. Syst. Evol. Microbiol.">
        <title>Complete genome sequence of Corynebacterium casei LMG S-19264T (=DSM 44701T), isolated from a smear-ripened cheese.</title>
        <authorList>
            <consortium name="US DOE Joint Genome Institute (JGI-PGF)"/>
            <person name="Walter F."/>
            <person name="Albersmeier A."/>
            <person name="Kalinowski J."/>
            <person name="Ruckert C."/>
        </authorList>
    </citation>
    <scope>NUCLEOTIDE SEQUENCE</scope>
    <source>
        <strain evidence="4">JCM 3090</strain>
    </source>
</reference>
<keyword evidence="2" id="KW-0812">Transmembrane</keyword>
<proteinExistence type="predicted"/>